<gene>
    <name evidence="1" type="ORF">K443DRAFT_108865</name>
</gene>
<evidence type="ECO:0000313" key="1">
    <source>
        <dbReference type="EMBL" id="KIJ95384.1"/>
    </source>
</evidence>
<keyword evidence="2" id="KW-1185">Reference proteome</keyword>
<name>A0A0C9WJW1_9AGAR</name>
<dbReference type="EMBL" id="KN838758">
    <property type="protein sequence ID" value="KIJ95384.1"/>
    <property type="molecule type" value="Genomic_DNA"/>
</dbReference>
<feature type="non-terminal residue" evidence="1">
    <location>
        <position position="1"/>
    </location>
</feature>
<reference evidence="1 2" key="1">
    <citation type="submission" date="2014-04" db="EMBL/GenBank/DDBJ databases">
        <authorList>
            <consortium name="DOE Joint Genome Institute"/>
            <person name="Kuo A."/>
            <person name="Kohler A."/>
            <person name="Nagy L.G."/>
            <person name="Floudas D."/>
            <person name="Copeland A."/>
            <person name="Barry K.W."/>
            <person name="Cichocki N."/>
            <person name="Veneault-Fourrey C."/>
            <person name="LaButti K."/>
            <person name="Lindquist E.A."/>
            <person name="Lipzen A."/>
            <person name="Lundell T."/>
            <person name="Morin E."/>
            <person name="Murat C."/>
            <person name="Sun H."/>
            <person name="Tunlid A."/>
            <person name="Henrissat B."/>
            <person name="Grigoriev I.V."/>
            <person name="Hibbett D.S."/>
            <person name="Martin F."/>
            <person name="Nordberg H.P."/>
            <person name="Cantor M.N."/>
            <person name="Hua S.X."/>
        </authorList>
    </citation>
    <scope>NUCLEOTIDE SEQUENCE [LARGE SCALE GENOMIC DNA]</scope>
    <source>
        <strain evidence="1 2">LaAM-08-1</strain>
    </source>
</reference>
<proteinExistence type="predicted"/>
<accession>A0A0C9WJW1</accession>
<organism evidence="1 2">
    <name type="scientific">Laccaria amethystina LaAM-08-1</name>
    <dbReference type="NCBI Taxonomy" id="1095629"/>
    <lineage>
        <taxon>Eukaryota</taxon>
        <taxon>Fungi</taxon>
        <taxon>Dikarya</taxon>
        <taxon>Basidiomycota</taxon>
        <taxon>Agaricomycotina</taxon>
        <taxon>Agaricomycetes</taxon>
        <taxon>Agaricomycetidae</taxon>
        <taxon>Agaricales</taxon>
        <taxon>Agaricineae</taxon>
        <taxon>Hydnangiaceae</taxon>
        <taxon>Laccaria</taxon>
    </lineage>
</organism>
<dbReference type="AlphaFoldDB" id="A0A0C9WJW1"/>
<reference evidence="2" key="2">
    <citation type="submission" date="2015-01" db="EMBL/GenBank/DDBJ databases">
        <title>Evolutionary Origins and Diversification of the Mycorrhizal Mutualists.</title>
        <authorList>
            <consortium name="DOE Joint Genome Institute"/>
            <consortium name="Mycorrhizal Genomics Consortium"/>
            <person name="Kohler A."/>
            <person name="Kuo A."/>
            <person name="Nagy L.G."/>
            <person name="Floudas D."/>
            <person name="Copeland A."/>
            <person name="Barry K.W."/>
            <person name="Cichocki N."/>
            <person name="Veneault-Fourrey C."/>
            <person name="LaButti K."/>
            <person name="Lindquist E.A."/>
            <person name="Lipzen A."/>
            <person name="Lundell T."/>
            <person name="Morin E."/>
            <person name="Murat C."/>
            <person name="Riley R."/>
            <person name="Ohm R."/>
            <person name="Sun H."/>
            <person name="Tunlid A."/>
            <person name="Henrissat B."/>
            <person name="Grigoriev I.V."/>
            <person name="Hibbett D.S."/>
            <person name="Martin F."/>
        </authorList>
    </citation>
    <scope>NUCLEOTIDE SEQUENCE [LARGE SCALE GENOMIC DNA]</scope>
    <source>
        <strain evidence="2">LaAM-08-1</strain>
    </source>
</reference>
<sequence>ECKIDIRLSFVGKINWNAHIMSSAQLKNIKKSAGIPSKTLLLFFNKTSSPLEAPCGSSTISPFCLCSLLTPGSSPTLLIAQHLSESVACLSVTSVLESSLVRLLSQLKAVIDSLPVEVPYGIDSDDLAVFAGSLRTHIQQDNEAWESLDPLLNQFGMDGMYTWVKVCIEELNISEIKDYIIIKM</sequence>
<dbReference type="Proteomes" id="UP000054477">
    <property type="component" value="Unassembled WGS sequence"/>
</dbReference>
<dbReference type="HOGENOM" id="CLU_1744897_0_0_1"/>
<protein>
    <submittedName>
        <fullName evidence="1">Uncharacterized protein</fullName>
    </submittedName>
</protein>
<evidence type="ECO:0000313" key="2">
    <source>
        <dbReference type="Proteomes" id="UP000054477"/>
    </source>
</evidence>